<proteinExistence type="inferred from homology"/>
<dbReference type="InterPro" id="IPR011050">
    <property type="entry name" value="Pectin_lyase_fold/virulence"/>
</dbReference>
<evidence type="ECO:0000256" key="4">
    <source>
        <dbReference type="PROSITE-ProRule" id="PRU10040"/>
    </source>
</evidence>
<dbReference type="AlphaFoldDB" id="D2KFQ2"/>
<dbReference type="Gene3D" id="2.160.20.10">
    <property type="entry name" value="Single-stranded right-handed beta-helix, Pectin lyase-like"/>
    <property type="match status" value="1"/>
</dbReference>
<evidence type="ECO:0000256" key="2">
    <source>
        <dbReference type="ARBA" id="ARBA00022801"/>
    </source>
</evidence>
<reference evidence="7" key="1">
    <citation type="journal article" date="2010" name="Appl. Environ. Microbiol.">
        <title>Cellulosilyticum ruminicola, a newly described rumen bacterium that possesses redundant fibrolytic-protein-encoding genes and degrades lignocellulose with multiple carbohydrate- borne fibrolytic enzymes.</title>
        <authorList>
            <person name="Cai S."/>
            <person name="Li J."/>
            <person name="Hu F.Z."/>
            <person name="Zhang K."/>
            <person name="Luo Y."/>
            <person name="Janto B."/>
            <person name="Boissy R."/>
            <person name="Ehrlich G."/>
            <person name="Dong X."/>
        </authorList>
    </citation>
    <scope>NUCLEOTIDE SEQUENCE</scope>
    <source>
        <strain evidence="7">CGMCC 1.5065</strain>
    </source>
</reference>
<feature type="domain" description="Pectinesterase catalytic" evidence="6">
    <location>
        <begin position="6"/>
        <end position="141"/>
    </location>
</feature>
<evidence type="ECO:0000256" key="3">
    <source>
        <dbReference type="ARBA" id="ARBA00023085"/>
    </source>
</evidence>
<dbReference type="PANTHER" id="PTHR31321:SF57">
    <property type="entry name" value="PECTINESTERASE 53-RELATED"/>
    <property type="match status" value="1"/>
</dbReference>
<keyword evidence="3 5" id="KW-0063">Aspartyl esterase</keyword>
<protein>
    <recommendedName>
        <fullName evidence="5">Pectinesterase</fullName>
        <ecNumber evidence="5">3.1.1.11</ecNumber>
    </recommendedName>
</protein>
<comment type="pathway">
    <text evidence="5">Glycan metabolism; pectin degradation; 2-dehydro-3-deoxy-D-gluconate from pectin: step 1/5.</text>
</comment>
<feature type="domain" description="Pectinesterase catalytic" evidence="6">
    <location>
        <begin position="166"/>
        <end position="298"/>
    </location>
</feature>
<dbReference type="PANTHER" id="PTHR31321">
    <property type="entry name" value="ACYL-COA THIOESTER HYDROLASE YBHC-RELATED"/>
    <property type="match status" value="1"/>
</dbReference>
<evidence type="ECO:0000259" key="6">
    <source>
        <dbReference type="Pfam" id="PF01095"/>
    </source>
</evidence>
<evidence type="ECO:0000256" key="1">
    <source>
        <dbReference type="ARBA" id="ARBA00008891"/>
    </source>
</evidence>
<dbReference type="InterPro" id="IPR012334">
    <property type="entry name" value="Pectin_lyas_fold"/>
</dbReference>
<evidence type="ECO:0000313" key="7">
    <source>
        <dbReference type="EMBL" id="ACZ98654.1"/>
    </source>
</evidence>
<dbReference type="PROSITE" id="PS00503">
    <property type="entry name" value="PECTINESTERASE_2"/>
    <property type="match status" value="1"/>
</dbReference>
<organism evidence="7">
    <name type="scientific">Cellulosilyticum ruminicola</name>
    <dbReference type="NCBI Taxonomy" id="425254"/>
    <lineage>
        <taxon>Bacteria</taxon>
        <taxon>Bacillati</taxon>
        <taxon>Bacillota</taxon>
        <taxon>Clostridia</taxon>
        <taxon>Lachnospirales</taxon>
        <taxon>Cellulosilyticaceae</taxon>
        <taxon>Cellulosilyticum</taxon>
    </lineage>
</organism>
<sequence>MIVAQIGSNESADYQSIQAAIDSIPEDNTQPITIFIRSGVYNEKLHITKPFITLIGENAKNTIISYSDYAKKQFPSGQSYGTFNSYTAFIGTNDFTAKNITFENTAGIGDEVGQALAAYVDGDRIAFMDCSFLGYQDTLFTGPLPPAPVIPGSFKGPRENAPRINGRQYYENCFIKGDIDFIFGSATAFFHNCTIFSNDIGKKVNGYITAPSTAAGQAYGYVFDSCKLISNAPNETVYLGRPWRNFAKSVFINCEMGPHIISEGWHDWNKLDSHNTSFFAEGYNTGSGSNFTKRPHWIHEIIDSAYYSREKVLSGEDHWTPWVLSSI</sequence>
<evidence type="ECO:0000256" key="5">
    <source>
        <dbReference type="RuleBase" id="RU000589"/>
    </source>
</evidence>
<dbReference type="UniPathway" id="UPA00545">
    <property type="reaction ID" value="UER00823"/>
</dbReference>
<dbReference type="SUPFAM" id="SSF51126">
    <property type="entry name" value="Pectin lyase-like"/>
    <property type="match status" value="1"/>
</dbReference>
<dbReference type="GO" id="GO:0009279">
    <property type="term" value="C:cell outer membrane"/>
    <property type="evidence" value="ECO:0007669"/>
    <property type="project" value="TreeGrafter"/>
</dbReference>
<dbReference type="Pfam" id="PF01095">
    <property type="entry name" value="Pectinesterase"/>
    <property type="match status" value="2"/>
</dbReference>
<comment type="catalytic activity">
    <reaction evidence="5">
        <text>[(1-&gt;4)-alpha-D-galacturonosyl methyl ester](n) + n H2O = [(1-&gt;4)-alpha-D-galacturonosyl](n) + n methanol + n H(+)</text>
        <dbReference type="Rhea" id="RHEA:22380"/>
        <dbReference type="Rhea" id="RHEA-COMP:14570"/>
        <dbReference type="Rhea" id="RHEA-COMP:14573"/>
        <dbReference type="ChEBI" id="CHEBI:15377"/>
        <dbReference type="ChEBI" id="CHEBI:15378"/>
        <dbReference type="ChEBI" id="CHEBI:17790"/>
        <dbReference type="ChEBI" id="CHEBI:140522"/>
        <dbReference type="ChEBI" id="CHEBI:140523"/>
        <dbReference type="EC" id="3.1.1.11"/>
    </reaction>
</comment>
<feature type="active site" evidence="4">
    <location>
        <position position="180"/>
    </location>
</feature>
<dbReference type="GO" id="GO:0030599">
    <property type="term" value="F:pectinesterase activity"/>
    <property type="evidence" value="ECO:0007669"/>
    <property type="project" value="UniProtKB-UniRule"/>
</dbReference>
<accession>D2KFQ2</accession>
<comment type="similarity">
    <text evidence="1">Belongs to the pectinesterase family.</text>
</comment>
<dbReference type="InterPro" id="IPR033131">
    <property type="entry name" value="Pectinesterase_Asp_AS"/>
</dbReference>
<name>D2KFQ2_9FIRM</name>
<dbReference type="GO" id="GO:0042545">
    <property type="term" value="P:cell wall modification"/>
    <property type="evidence" value="ECO:0007669"/>
    <property type="project" value="UniProtKB-UniRule"/>
</dbReference>
<dbReference type="InterPro" id="IPR000070">
    <property type="entry name" value="Pectinesterase_cat"/>
</dbReference>
<feature type="non-terminal residue" evidence="7">
    <location>
        <position position="327"/>
    </location>
</feature>
<dbReference type="GO" id="GO:0045490">
    <property type="term" value="P:pectin catabolic process"/>
    <property type="evidence" value="ECO:0007669"/>
    <property type="project" value="UniProtKB-UniRule"/>
</dbReference>
<keyword evidence="2 5" id="KW-0378">Hydrolase</keyword>
<dbReference type="EC" id="3.1.1.11" evidence="5"/>
<dbReference type="EMBL" id="GU211330">
    <property type="protein sequence ID" value="ACZ98654.1"/>
    <property type="molecule type" value="Genomic_DNA"/>
</dbReference>